<feature type="compositionally biased region" description="Low complexity" evidence="1">
    <location>
        <begin position="547"/>
        <end position="565"/>
    </location>
</feature>
<keyword evidence="3" id="KW-0732">Signal</keyword>
<evidence type="ECO:0000256" key="2">
    <source>
        <dbReference type="SAM" id="Phobius"/>
    </source>
</evidence>
<dbReference type="EMBL" id="CAUWAG010000010">
    <property type="protein sequence ID" value="CAJ2507128.1"/>
    <property type="molecule type" value="Genomic_DNA"/>
</dbReference>
<accession>A0AAI8YJQ1</accession>
<gene>
    <name evidence="4" type="ORF">KHLLAP_LOCUS7596</name>
</gene>
<feature type="compositionally biased region" description="Basic and acidic residues" evidence="1">
    <location>
        <begin position="347"/>
        <end position="376"/>
    </location>
</feature>
<feature type="compositionally biased region" description="Low complexity" evidence="1">
    <location>
        <begin position="220"/>
        <end position="245"/>
    </location>
</feature>
<evidence type="ECO:0000256" key="1">
    <source>
        <dbReference type="SAM" id="MobiDB-lite"/>
    </source>
</evidence>
<protein>
    <submittedName>
        <fullName evidence="4">Uu.00g083140.m01.CDS01</fullName>
    </submittedName>
</protein>
<dbReference type="Proteomes" id="UP001295740">
    <property type="component" value="Unassembled WGS sequence"/>
</dbReference>
<feature type="region of interest" description="Disordered" evidence="1">
    <location>
        <begin position="194"/>
        <end position="245"/>
    </location>
</feature>
<sequence length="565" mass="60101">MRSSVLLLAASSCTHAAWLRWSNNRELEWSPQETSNVADSSQVGWTPKPTPAPGVKSDIEVVVDLLMRRQETTNWTNSETCGWFSGISSSAVVCGNGFSCATNDDHIVACASGTIEPFYSVCLDYSAVQNGDCDNPGPNTGCCQQATEPACGTYIWTGSPQRSMYKCFESSSAVSILDVPQFVVDASIFSKTHTTPSPTLTATPSPSDPGVASSPTTAVPGSGNPTDSSTSSSTPSPGSSTNSTTNTGAIAGGAVGGFLALLALLLAYLLVRRKLNKAKAKANLGFSRNKKSHKEDNSTNHYDVKVMGGRKSRDAGSYGYGDDYGRPRSRERSTCLGLTLWKKKEKMTKEVEADRQGQRMDSLRGGEGDRGGREMDQWSTPSAGVAAPPPMVSVSYTVREGATKTKTTNNHSHSRRSSRYSRTASPPALVIQDQRQLPTRGGSRKRQTQTQTPNQQGYGGDETVSSMSDRDSRDYGSSTVATVGVGRQDSRAKELGLDHNYGHPALAPTRAGQEASHAMGGAVQSGGAYNSAEAKKARAVELDSTPIEEPSSPEWSGGPSYRQSM</sequence>
<dbReference type="AlphaFoldDB" id="A0AAI8YJQ1"/>
<evidence type="ECO:0000256" key="3">
    <source>
        <dbReference type="SAM" id="SignalP"/>
    </source>
</evidence>
<keyword evidence="2" id="KW-0812">Transmembrane</keyword>
<reference evidence="4" key="1">
    <citation type="submission" date="2023-10" db="EMBL/GenBank/DDBJ databases">
        <authorList>
            <person name="Hackl T."/>
        </authorList>
    </citation>
    <scope>NUCLEOTIDE SEQUENCE</scope>
</reference>
<feature type="compositionally biased region" description="Basic and acidic residues" evidence="1">
    <location>
        <begin position="488"/>
        <end position="501"/>
    </location>
</feature>
<feature type="compositionally biased region" description="Low complexity" evidence="1">
    <location>
        <begin position="194"/>
        <end position="209"/>
    </location>
</feature>
<name>A0AAI8YJQ1_9PEZI</name>
<keyword evidence="2" id="KW-0472">Membrane</keyword>
<comment type="caution">
    <text evidence="4">The sequence shown here is derived from an EMBL/GenBank/DDBJ whole genome shotgun (WGS) entry which is preliminary data.</text>
</comment>
<feature type="transmembrane region" description="Helical" evidence="2">
    <location>
        <begin position="249"/>
        <end position="271"/>
    </location>
</feature>
<keyword evidence="2" id="KW-1133">Transmembrane helix</keyword>
<keyword evidence="5" id="KW-1185">Reference proteome</keyword>
<evidence type="ECO:0000313" key="4">
    <source>
        <dbReference type="EMBL" id="CAJ2507128.1"/>
    </source>
</evidence>
<feature type="chain" id="PRO_5042487600" evidence="3">
    <location>
        <begin position="17"/>
        <end position="565"/>
    </location>
</feature>
<organism evidence="4 5">
    <name type="scientific">Anthostomella pinea</name>
    <dbReference type="NCBI Taxonomy" id="933095"/>
    <lineage>
        <taxon>Eukaryota</taxon>
        <taxon>Fungi</taxon>
        <taxon>Dikarya</taxon>
        <taxon>Ascomycota</taxon>
        <taxon>Pezizomycotina</taxon>
        <taxon>Sordariomycetes</taxon>
        <taxon>Xylariomycetidae</taxon>
        <taxon>Xylariales</taxon>
        <taxon>Xylariaceae</taxon>
        <taxon>Anthostomella</taxon>
    </lineage>
</organism>
<proteinExistence type="predicted"/>
<feature type="region of interest" description="Disordered" evidence="1">
    <location>
        <begin position="346"/>
        <end position="565"/>
    </location>
</feature>
<feature type="signal peptide" evidence="3">
    <location>
        <begin position="1"/>
        <end position="16"/>
    </location>
</feature>
<evidence type="ECO:0000313" key="5">
    <source>
        <dbReference type="Proteomes" id="UP001295740"/>
    </source>
</evidence>